<dbReference type="InterPro" id="IPR051814">
    <property type="entry name" value="NAD(P)H-dep_FMN_reductase"/>
</dbReference>
<organism evidence="5 6">
    <name type="scientific">Brochothrix thermosphacta</name>
    <name type="common">Microbacterium thermosphactum</name>
    <dbReference type="NCBI Taxonomy" id="2756"/>
    <lineage>
        <taxon>Bacteria</taxon>
        <taxon>Bacillati</taxon>
        <taxon>Bacillota</taxon>
        <taxon>Bacilli</taxon>
        <taxon>Bacillales</taxon>
        <taxon>Listeriaceae</taxon>
        <taxon>Brochothrix</taxon>
    </lineage>
</organism>
<dbReference type="PANTHER" id="PTHR43408">
    <property type="entry name" value="FMN REDUCTASE (NADPH)"/>
    <property type="match status" value="1"/>
</dbReference>
<reference evidence="5 6" key="1">
    <citation type="submission" date="2017-09" db="EMBL/GenBank/DDBJ databases">
        <title>Complete Genome Sequences of Two Strains of the Meat Spoilage Bacterium Brochothrix thermosphacta Isolated from Ground Chicken.</title>
        <authorList>
            <person name="Paoli G.C."/>
            <person name="Wijey C."/>
            <person name="Chen C.-Y."/>
            <person name="Nguyen L."/>
            <person name="Yan X."/>
            <person name="Irwin P.L."/>
        </authorList>
    </citation>
    <scope>NUCLEOTIDE SEQUENCE [LARGE SCALE GENOMIC DNA]</scope>
    <source>
        <strain evidence="5 6">BI</strain>
    </source>
</reference>
<dbReference type="OrthoDB" id="1643408at2"/>
<gene>
    <name evidence="5" type="ORF">CNY62_03460</name>
</gene>
<proteinExistence type="predicted"/>
<keyword evidence="2" id="KW-0288">FMN</keyword>
<accession>A0A1D2L2L5</accession>
<evidence type="ECO:0000259" key="4">
    <source>
        <dbReference type="Pfam" id="PF03358"/>
    </source>
</evidence>
<dbReference type="InterPro" id="IPR029039">
    <property type="entry name" value="Flavoprotein-like_sf"/>
</dbReference>
<keyword evidence="6" id="KW-1185">Reference proteome</keyword>
<dbReference type="RefSeq" id="WP_069126517.1">
    <property type="nucleotide sequence ID" value="NZ_CP023483.1"/>
</dbReference>
<dbReference type="InterPro" id="IPR005025">
    <property type="entry name" value="FMN_Rdtase-like_dom"/>
</dbReference>
<dbReference type="Gene3D" id="3.40.50.360">
    <property type="match status" value="1"/>
</dbReference>
<evidence type="ECO:0000256" key="3">
    <source>
        <dbReference type="ARBA" id="ARBA00023002"/>
    </source>
</evidence>
<name>A0A1D2L2L5_BROTH</name>
<evidence type="ECO:0000256" key="2">
    <source>
        <dbReference type="ARBA" id="ARBA00022643"/>
    </source>
</evidence>
<keyword evidence="3" id="KW-0560">Oxidoreductase</keyword>
<dbReference type="GO" id="GO:0016491">
    <property type="term" value="F:oxidoreductase activity"/>
    <property type="evidence" value="ECO:0007669"/>
    <property type="project" value="UniProtKB-KW"/>
</dbReference>
<evidence type="ECO:0000313" key="6">
    <source>
        <dbReference type="Proteomes" id="UP000243591"/>
    </source>
</evidence>
<sequence>MKIVGLVGAVIGTKTLTAMERTLTMLENEYPQHEVTLIDISEYKVAYSDGRHYQEYTGDTLYITETLMAADALIVGTPTFQASIPGALKNIFDLLPIDALKHKTVGIIVTAGTQKHFLMVEQQLKPILSYMKANLLPSYVFLEEADYQNKAIINLAVLNRLDEMGHQLVQTAEEKA</sequence>
<feature type="domain" description="NADPH-dependent FMN reductase-like" evidence="4">
    <location>
        <begin position="1"/>
        <end position="144"/>
    </location>
</feature>
<keyword evidence="1" id="KW-0285">Flavoprotein</keyword>
<evidence type="ECO:0000256" key="1">
    <source>
        <dbReference type="ARBA" id="ARBA00022630"/>
    </source>
</evidence>
<dbReference type="PANTHER" id="PTHR43408:SF2">
    <property type="entry name" value="FMN REDUCTASE (NADPH)"/>
    <property type="match status" value="1"/>
</dbReference>
<dbReference type="Pfam" id="PF03358">
    <property type="entry name" value="FMN_red"/>
    <property type="match status" value="1"/>
</dbReference>
<evidence type="ECO:0000313" key="5">
    <source>
        <dbReference type="EMBL" id="ATF25533.1"/>
    </source>
</evidence>
<dbReference type="KEGG" id="bths:CNY62_03460"/>
<dbReference type="STRING" id="2756.BFR44_00420"/>
<dbReference type="Proteomes" id="UP000243591">
    <property type="component" value="Chromosome"/>
</dbReference>
<dbReference type="AlphaFoldDB" id="A0A1D2L2L5"/>
<dbReference type="EMBL" id="CP023483">
    <property type="protein sequence ID" value="ATF25533.1"/>
    <property type="molecule type" value="Genomic_DNA"/>
</dbReference>
<dbReference type="SUPFAM" id="SSF52218">
    <property type="entry name" value="Flavoproteins"/>
    <property type="match status" value="1"/>
</dbReference>
<protein>
    <submittedName>
        <fullName evidence="5">NAD(P)H-dependent oxidoreductase</fullName>
    </submittedName>
</protein>